<keyword evidence="4" id="KW-1185">Reference proteome</keyword>
<dbReference type="PANTHER" id="PTHR45138">
    <property type="entry name" value="REGULATORY COMPONENTS OF SENSORY TRANSDUCTION SYSTEM"/>
    <property type="match status" value="1"/>
</dbReference>
<dbReference type="Pfam" id="PF00990">
    <property type="entry name" value="GGDEF"/>
    <property type="match status" value="1"/>
</dbReference>
<evidence type="ECO:0000313" key="3">
    <source>
        <dbReference type="EMBL" id="MBT9313373.1"/>
    </source>
</evidence>
<dbReference type="SUPFAM" id="SSF55073">
    <property type="entry name" value="Nucleotide cyclase"/>
    <property type="match status" value="1"/>
</dbReference>
<dbReference type="Gene3D" id="3.30.450.40">
    <property type="match status" value="1"/>
</dbReference>
<dbReference type="InterPro" id="IPR000160">
    <property type="entry name" value="GGDEF_dom"/>
</dbReference>
<dbReference type="RefSeq" id="WP_215619257.1">
    <property type="nucleotide sequence ID" value="NZ_JADOER010000012.1"/>
</dbReference>
<dbReference type="SUPFAM" id="SSF55781">
    <property type="entry name" value="GAF domain-like"/>
    <property type="match status" value="1"/>
</dbReference>
<feature type="region of interest" description="Disordered" evidence="1">
    <location>
        <begin position="373"/>
        <end position="394"/>
    </location>
</feature>
<dbReference type="InterPro" id="IPR029016">
    <property type="entry name" value="GAF-like_dom_sf"/>
</dbReference>
<dbReference type="CDD" id="cd01949">
    <property type="entry name" value="GGDEF"/>
    <property type="match status" value="1"/>
</dbReference>
<comment type="caution">
    <text evidence="3">The sequence shown here is derived from an EMBL/GenBank/DDBJ whole genome shotgun (WGS) entry which is preliminary data.</text>
</comment>
<dbReference type="InterPro" id="IPR029787">
    <property type="entry name" value="Nucleotide_cyclase"/>
</dbReference>
<evidence type="ECO:0000259" key="2">
    <source>
        <dbReference type="PROSITE" id="PS50887"/>
    </source>
</evidence>
<sequence length="394" mass="44710">MSYCPDSEESLACVLQQQLQRHINLRNVIRRIHRSLAIDELQHTIVNDFLQFFQADWVFLLEKKHGRWQPIYRPACLSEPDHLDALSDYLALEQVNAKLSHCDGMTVPNQAFHHNGEQQCPPDLAGSWLLMPMHLPRASGQNSSPCRLVAIGSKRRAHLWTVEHQEQASLLVDEVGVALDHSRHYEALKLHNRELKSLALTDSLTGLANRRQFDTYFKTEWQRLARENQPLTLILCDIDYFKLYNDYYGHPTGDVCLTQVSQVLARCIRRPADLVTRYGGEEFAVVLPNTDTSGGHNVALTIQEQLAKAAIPHETSEVSENITLTMGIATVIPKHHLCPQDLLQAADLALYHAKQQGRDRIYVHAHYYLHSDEASPENSQLNGQKLDANQGLDS</sequence>
<dbReference type="EMBL" id="JADOER010000012">
    <property type="protein sequence ID" value="MBT9313373.1"/>
    <property type="molecule type" value="Genomic_DNA"/>
</dbReference>
<dbReference type="InterPro" id="IPR043128">
    <property type="entry name" value="Rev_trsase/Diguanyl_cyclase"/>
</dbReference>
<name>A0ABS5Y6C0_9CYAN</name>
<reference evidence="3 4" key="1">
    <citation type="journal article" date="2021" name="Mar. Drugs">
        <title>Genome Reduction and Secondary Metabolism of the Marine Sponge-Associated Cyanobacterium Leptothoe.</title>
        <authorList>
            <person name="Konstantinou D."/>
            <person name="Popin R.V."/>
            <person name="Fewer D.P."/>
            <person name="Sivonen K."/>
            <person name="Gkelis S."/>
        </authorList>
    </citation>
    <scope>NUCLEOTIDE SEQUENCE [LARGE SCALE GENOMIC DNA]</scope>
    <source>
        <strain evidence="3 4">TAU-MAC 1615</strain>
    </source>
</reference>
<feature type="domain" description="GGDEF" evidence="2">
    <location>
        <begin position="229"/>
        <end position="366"/>
    </location>
</feature>
<proteinExistence type="predicted"/>
<gene>
    <name evidence="3" type="ORF">IXB28_14245</name>
</gene>
<dbReference type="PROSITE" id="PS50887">
    <property type="entry name" value="GGDEF"/>
    <property type="match status" value="1"/>
</dbReference>
<dbReference type="Gene3D" id="3.30.70.270">
    <property type="match status" value="1"/>
</dbReference>
<dbReference type="InterPro" id="IPR050469">
    <property type="entry name" value="Diguanylate_Cyclase"/>
</dbReference>
<evidence type="ECO:0000313" key="4">
    <source>
        <dbReference type="Proteomes" id="UP001196661"/>
    </source>
</evidence>
<evidence type="ECO:0000256" key="1">
    <source>
        <dbReference type="SAM" id="MobiDB-lite"/>
    </source>
</evidence>
<protein>
    <submittedName>
        <fullName evidence="3">GGDEF domain-containing protein</fullName>
    </submittedName>
</protein>
<organism evidence="3 4">
    <name type="scientific">Leptothoe kymatousa TAU-MAC 1615</name>
    <dbReference type="NCBI Taxonomy" id="2364775"/>
    <lineage>
        <taxon>Bacteria</taxon>
        <taxon>Bacillati</taxon>
        <taxon>Cyanobacteriota</taxon>
        <taxon>Cyanophyceae</taxon>
        <taxon>Nodosilineales</taxon>
        <taxon>Cymatolegaceae</taxon>
        <taxon>Leptothoe</taxon>
        <taxon>Leptothoe kymatousa</taxon>
    </lineage>
</organism>
<dbReference type="Proteomes" id="UP001196661">
    <property type="component" value="Unassembled WGS sequence"/>
</dbReference>
<dbReference type="NCBIfam" id="TIGR00254">
    <property type="entry name" value="GGDEF"/>
    <property type="match status" value="1"/>
</dbReference>
<dbReference type="PANTHER" id="PTHR45138:SF9">
    <property type="entry name" value="DIGUANYLATE CYCLASE DGCM-RELATED"/>
    <property type="match status" value="1"/>
</dbReference>
<accession>A0ABS5Y6C0</accession>
<dbReference type="SMART" id="SM00267">
    <property type="entry name" value="GGDEF"/>
    <property type="match status" value="1"/>
</dbReference>